<evidence type="ECO:0000256" key="2">
    <source>
        <dbReference type="ARBA" id="ARBA00022741"/>
    </source>
</evidence>
<dbReference type="InterPro" id="IPR045864">
    <property type="entry name" value="aa-tRNA-synth_II/BPL/LPL"/>
</dbReference>
<dbReference type="InterPro" id="IPR004143">
    <property type="entry name" value="BPL_LPL_catalytic"/>
</dbReference>
<evidence type="ECO:0000259" key="6">
    <source>
        <dbReference type="PROSITE" id="PS51733"/>
    </source>
</evidence>
<keyword evidence="3" id="KW-0067">ATP-binding</keyword>
<dbReference type="GO" id="GO:0004077">
    <property type="term" value="F:biotin--[biotin carboxyl-carrier protein] ligase activity"/>
    <property type="evidence" value="ECO:0007669"/>
    <property type="project" value="UniProtKB-EC"/>
</dbReference>
<evidence type="ECO:0000313" key="7">
    <source>
        <dbReference type="EMBL" id="KRM32875.1"/>
    </source>
</evidence>
<dbReference type="CDD" id="cd16442">
    <property type="entry name" value="BPL"/>
    <property type="match status" value="1"/>
</dbReference>
<evidence type="ECO:0000256" key="5">
    <source>
        <dbReference type="ARBA" id="ARBA00024227"/>
    </source>
</evidence>
<dbReference type="PANTHER" id="PTHR12835">
    <property type="entry name" value="BIOTIN PROTEIN LIGASE"/>
    <property type="match status" value="1"/>
</dbReference>
<dbReference type="NCBIfam" id="TIGR00121">
    <property type="entry name" value="birA_ligase"/>
    <property type="match status" value="1"/>
</dbReference>
<accession>X0PNQ2</accession>
<keyword evidence="2" id="KW-0547">Nucleotide-binding</keyword>
<dbReference type="EC" id="6.3.4.15" evidence="5"/>
<dbReference type="Gene3D" id="2.30.30.100">
    <property type="match status" value="1"/>
</dbReference>
<dbReference type="Pfam" id="PF03099">
    <property type="entry name" value="BPL_LplA_LipB"/>
    <property type="match status" value="1"/>
</dbReference>
<evidence type="ECO:0000256" key="1">
    <source>
        <dbReference type="ARBA" id="ARBA00022598"/>
    </source>
</evidence>
<dbReference type="Proteomes" id="UP000051236">
    <property type="component" value="Unassembled WGS sequence"/>
</dbReference>
<keyword evidence="1" id="KW-0436">Ligase</keyword>
<dbReference type="OrthoDB" id="9807064at2"/>
<dbReference type="Pfam" id="PF02237">
    <property type="entry name" value="BPL_C"/>
    <property type="match status" value="1"/>
</dbReference>
<dbReference type="GO" id="GO:0016740">
    <property type="term" value="F:transferase activity"/>
    <property type="evidence" value="ECO:0007669"/>
    <property type="project" value="UniProtKB-ARBA"/>
</dbReference>
<dbReference type="InterPro" id="IPR008988">
    <property type="entry name" value="Transcriptional_repressor_C"/>
</dbReference>
<dbReference type="InterPro" id="IPR004408">
    <property type="entry name" value="Biotin_CoA_COase_ligase"/>
</dbReference>
<dbReference type="RefSeq" id="WP_052004536.1">
    <property type="nucleotide sequence ID" value="NZ_AZGA01000065.1"/>
</dbReference>
<dbReference type="InterPro" id="IPR003142">
    <property type="entry name" value="BPL_C"/>
</dbReference>
<sequence length="257" mass="27548">MSLDLAALQQQTQLNEHTTPTLYYSPTIDSTNTAAKRRVAAGQKPPFFIVASQQTAGKGRLNRAFYSPADTGIYLTYTFVGDLATLNPGLLTTSVAVIAAQAITKMFHVKPQIKWVNDLYLRDKKITGILCETTPINAQQVAVIVGMGINLKTPNNLAPDLAAKVGGIDAPGDVVALVADLLQALPKLAETYATGDYLPYYHQHAYLQGKTVILQTGATKVKGEVAGIAPNGGLELQTPQGLKTFDSGEVTRVLFDF</sequence>
<dbReference type="GO" id="GO:0005524">
    <property type="term" value="F:ATP binding"/>
    <property type="evidence" value="ECO:0007669"/>
    <property type="project" value="UniProtKB-KW"/>
</dbReference>
<protein>
    <recommendedName>
        <fullName evidence="5">biotin--[biotin carboxyl-carrier protein] ligase</fullName>
        <ecNumber evidence="5">6.3.4.15</ecNumber>
    </recommendedName>
</protein>
<dbReference type="AlphaFoldDB" id="X0PNQ2"/>
<dbReference type="GO" id="GO:0005737">
    <property type="term" value="C:cytoplasm"/>
    <property type="evidence" value="ECO:0007669"/>
    <property type="project" value="TreeGrafter"/>
</dbReference>
<reference evidence="7 8" key="1">
    <citation type="journal article" date="2015" name="Genome Announc.">
        <title>Expanding the biotechnology potential of lactobacilli through comparative genomics of 213 strains and associated genera.</title>
        <authorList>
            <person name="Sun Z."/>
            <person name="Harris H.M."/>
            <person name="McCann A."/>
            <person name="Guo C."/>
            <person name="Argimon S."/>
            <person name="Zhang W."/>
            <person name="Yang X."/>
            <person name="Jeffery I.B."/>
            <person name="Cooney J.C."/>
            <person name="Kagawa T.F."/>
            <person name="Liu W."/>
            <person name="Song Y."/>
            <person name="Salvetti E."/>
            <person name="Wrobel A."/>
            <person name="Rasinkangas P."/>
            <person name="Parkhill J."/>
            <person name="Rea M.C."/>
            <person name="O'Sullivan O."/>
            <person name="Ritari J."/>
            <person name="Douillard F.P."/>
            <person name="Paul Ross R."/>
            <person name="Yang R."/>
            <person name="Briner A.E."/>
            <person name="Felis G.E."/>
            <person name="de Vos W.M."/>
            <person name="Barrangou R."/>
            <person name="Klaenhammer T.R."/>
            <person name="Caufield P.W."/>
            <person name="Cui Y."/>
            <person name="Zhang H."/>
            <person name="O'Toole P.W."/>
        </authorList>
    </citation>
    <scope>NUCLEOTIDE SEQUENCE [LARGE SCALE GENOMIC DNA]</scope>
    <source>
        <strain evidence="7 8">DSM 18527</strain>
    </source>
</reference>
<evidence type="ECO:0000256" key="3">
    <source>
        <dbReference type="ARBA" id="ARBA00022840"/>
    </source>
</evidence>
<dbReference type="eggNOG" id="COG0340">
    <property type="taxonomic scope" value="Bacteria"/>
</dbReference>
<dbReference type="PANTHER" id="PTHR12835:SF5">
    <property type="entry name" value="BIOTIN--PROTEIN LIGASE"/>
    <property type="match status" value="1"/>
</dbReference>
<dbReference type="SUPFAM" id="SSF55681">
    <property type="entry name" value="Class II aaRS and biotin synthetases"/>
    <property type="match status" value="1"/>
</dbReference>
<evidence type="ECO:0000313" key="8">
    <source>
        <dbReference type="Proteomes" id="UP000051236"/>
    </source>
</evidence>
<organism evidence="7 8">
    <name type="scientific">Agrilactobacillus composti DSM 18527 = JCM 14202</name>
    <dbReference type="NCBI Taxonomy" id="1423734"/>
    <lineage>
        <taxon>Bacteria</taxon>
        <taxon>Bacillati</taxon>
        <taxon>Bacillota</taxon>
        <taxon>Bacilli</taxon>
        <taxon>Lactobacillales</taxon>
        <taxon>Lactobacillaceae</taxon>
        <taxon>Agrilactobacillus</taxon>
    </lineage>
</organism>
<dbReference type="GO" id="GO:0009249">
    <property type="term" value="P:protein lipoylation"/>
    <property type="evidence" value="ECO:0007669"/>
    <property type="project" value="UniProtKB-ARBA"/>
</dbReference>
<dbReference type="SUPFAM" id="SSF50037">
    <property type="entry name" value="C-terminal domain of transcriptional repressors"/>
    <property type="match status" value="1"/>
</dbReference>
<dbReference type="Gene3D" id="3.30.930.10">
    <property type="entry name" value="Bira Bifunctional Protein, Domain 2"/>
    <property type="match status" value="1"/>
</dbReference>
<keyword evidence="8" id="KW-1185">Reference proteome</keyword>
<dbReference type="STRING" id="1423734.FC83_GL000159"/>
<dbReference type="EMBL" id="AZGA01000065">
    <property type="protein sequence ID" value="KRM32875.1"/>
    <property type="molecule type" value="Genomic_DNA"/>
</dbReference>
<comment type="caution">
    <text evidence="7">The sequence shown here is derived from an EMBL/GenBank/DDBJ whole genome shotgun (WGS) entry which is preliminary data.</text>
</comment>
<evidence type="ECO:0000256" key="4">
    <source>
        <dbReference type="ARBA" id="ARBA00023267"/>
    </source>
</evidence>
<dbReference type="PROSITE" id="PS51733">
    <property type="entry name" value="BPL_LPL_CATALYTIC"/>
    <property type="match status" value="1"/>
</dbReference>
<name>X0PNQ2_9LACO</name>
<gene>
    <name evidence="7" type="ORF">FC83_GL000159</name>
</gene>
<dbReference type="PATRIC" id="fig|1423734.3.peg.159"/>
<proteinExistence type="predicted"/>
<feature type="domain" description="BPL/LPL catalytic" evidence="6">
    <location>
        <begin position="6"/>
        <end position="193"/>
    </location>
</feature>
<keyword evidence="4" id="KW-0092">Biotin</keyword>